<dbReference type="EMBL" id="LAZR01003333">
    <property type="protein sequence ID" value="KKN19460.1"/>
    <property type="molecule type" value="Genomic_DNA"/>
</dbReference>
<reference evidence="1" key="1">
    <citation type="journal article" date="2015" name="Nature">
        <title>Complex archaea that bridge the gap between prokaryotes and eukaryotes.</title>
        <authorList>
            <person name="Spang A."/>
            <person name="Saw J.H."/>
            <person name="Jorgensen S.L."/>
            <person name="Zaremba-Niedzwiedzka K."/>
            <person name="Martijn J."/>
            <person name="Lind A.E."/>
            <person name="van Eijk R."/>
            <person name="Schleper C."/>
            <person name="Guy L."/>
            <person name="Ettema T.J."/>
        </authorList>
    </citation>
    <scope>NUCLEOTIDE SEQUENCE</scope>
</reference>
<accession>A0A0F9NIV5</accession>
<sequence>MSKTKIKNISKKCPKCGDLNSLDYKPDLKIWKCIWSSCNYEEKEVRIFTKEEMGYVAYEGVIMLSDKFVDDHLHLLNYLWRRYDTPVELDVQCPFCKEGVLVIKEMKKNICEIHVCHTGDSFTVRCSNDKTCGGYFAYHHTFYYC</sequence>
<evidence type="ECO:0000313" key="1">
    <source>
        <dbReference type="EMBL" id="KKN19460.1"/>
    </source>
</evidence>
<name>A0A0F9NIV5_9ZZZZ</name>
<organism evidence="1">
    <name type="scientific">marine sediment metagenome</name>
    <dbReference type="NCBI Taxonomy" id="412755"/>
    <lineage>
        <taxon>unclassified sequences</taxon>
        <taxon>metagenomes</taxon>
        <taxon>ecological metagenomes</taxon>
    </lineage>
</organism>
<proteinExistence type="predicted"/>
<comment type="caution">
    <text evidence="1">The sequence shown here is derived from an EMBL/GenBank/DDBJ whole genome shotgun (WGS) entry which is preliminary data.</text>
</comment>
<dbReference type="AlphaFoldDB" id="A0A0F9NIV5"/>
<protein>
    <submittedName>
        <fullName evidence="1">Uncharacterized protein</fullName>
    </submittedName>
</protein>
<gene>
    <name evidence="1" type="ORF">LCGC14_0945550</name>
</gene>